<evidence type="ECO:0000259" key="1">
    <source>
        <dbReference type="PROSITE" id="PS51186"/>
    </source>
</evidence>
<dbReference type="InterPro" id="IPR023198">
    <property type="entry name" value="PGP-like_dom2"/>
</dbReference>
<dbReference type="InterPro" id="IPR016181">
    <property type="entry name" value="Acyl_CoA_acyltransferase"/>
</dbReference>
<dbReference type="PROSITE" id="PS51186">
    <property type="entry name" value="GNAT"/>
    <property type="match status" value="1"/>
</dbReference>
<dbReference type="Gene3D" id="1.10.150.240">
    <property type="entry name" value="Putative phosphatase, domain 2"/>
    <property type="match status" value="1"/>
</dbReference>
<dbReference type="InterPro" id="IPR041492">
    <property type="entry name" value="HAD_2"/>
</dbReference>
<dbReference type="Gene3D" id="3.40.630.30">
    <property type="match status" value="1"/>
</dbReference>
<organism evidence="2 3">
    <name type="scientific">Brevundimonas viscosa</name>
    <dbReference type="NCBI Taxonomy" id="871741"/>
    <lineage>
        <taxon>Bacteria</taxon>
        <taxon>Pseudomonadati</taxon>
        <taxon>Pseudomonadota</taxon>
        <taxon>Alphaproteobacteria</taxon>
        <taxon>Caulobacterales</taxon>
        <taxon>Caulobacteraceae</taxon>
        <taxon>Brevundimonas</taxon>
    </lineage>
</organism>
<dbReference type="SUPFAM" id="SSF55729">
    <property type="entry name" value="Acyl-CoA N-acyltransferases (Nat)"/>
    <property type="match status" value="1"/>
</dbReference>
<dbReference type="CDD" id="cd04301">
    <property type="entry name" value="NAT_SF"/>
    <property type="match status" value="1"/>
</dbReference>
<protein>
    <submittedName>
        <fullName evidence="2">Phosphoglycolate phosphatase, HAD superfamily</fullName>
    </submittedName>
</protein>
<keyword evidence="3" id="KW-1185">Reference proteome</keyword>
<dbReference type="InterPro" id="IPR050155">
    <property type="entry name" value="HAD-like_hydrolase_sf"/>
</dbReference>
<accession>A0A1I6TQH6</accession>
<dbReference type="GO" id="GO:0005829">
    <property type="term" value="C:cytosol"/>
    <property type="evidence" value="ECO:0007669"/>
    <property type="project" value="TreeGrafter"/>
</dbReference>
<dbReference type="AlphaFoldDB" id="A0A1I6TQH6"/>
<dbReference type="InterPro" id="IPR023214">
    <property type="entry name" value="HAD_sf"/>
</dbReference>
<gene>
    <name evidence="2" type="ORF">SAMN05192570_0256</name>
</gene>
<dbReference type="GO" id="GO:0008967">
    <property type="term" value="F:phosphoglycolate phosphatase activity"/>
    <property type="evidence" value="ECO:0007669"/>
    <property type="project" value="TreeGrafter"/>
</dbReference>
<dbReference type="PANTHER" id="PTHR43434">
    <property type="entry name" value="PHOSPHOGLYCOLATE PHOSPHATASE"/>
    <property type="match status" value="1"/>
</dbReference>
<feature type="domain" description="N-acetyltransferase" evidence="1">
    <location>
        <begin position="1"/>
        <end position="122"/>
    </location>
</feature>
<dbReference type="InterPro" id="IPR036412">
    <property type="entry name" value="HAD-like_sf"/>
</dbReference>
<dbReference type="Pfam" id="PF13419">
    <property type="entry name" value="HAD_2"/>
    <property type="match status" value="1"/>
</dbReference>
<sequence length="336" mass="36719">MSSYGRLMPAHSFAFTSEAPLEPAEVRLVATLRDEPVGFLELVGTHVSNLFVDPAYQGRGIGSALIRAAEETVPGDITLSVFTSNPAARRLYERLGFHFDGLSRTMFHGLAVDVWKMRKPRPVRLKVRKFDLVILDFDGVLADSAPWMLANIAGLCQRHGLRRPDDAMLERLRGLSNRQILKELRIPFWKLPAIARDMRGMFLAEAPTIPLFPGAQGFLDGLHEAGVRLALVSSNSEAAVREILGADSMARISRFRCGAGLFGKAPLFTRVQQELGVAPGRVVCVGDETRDVEAARKAGFTSAAVTWGYATSQALKIAAPDYLVDGFEALSELIIA</sequence>
<dbReference type="EMBL" id="FOZV01000016">
    <property type="protein sequence ID" value="SFS91446.1"/>
    <property type="molecule type" value="Genomic_DNA"/>
</dbReference>
<dbReference type="PANTHER" id="PTHR43434:SF13">
    <property type="entry name" value="PHOSPHOGLYCOLATE PHOSPHATASE"/>
    <property type="match status" value="1"/>
</dbReference>
<dbReference type="STRING" id="871741.SAMN05192570_0256"/>
<dbReference type="GO" id="GO:0016747">
    <property type="term" value="F:acyltransferase activity, transferring groups other than amino-acyl groups"/>
    <property type="evidence" value="ECO:0007669"/>
    <property type="project" value="InterPro"/>
</dbReference>
<proteinExistence type="predicted"/>
<dbReference type="SFLD" id="SFLDS00003">
    <property type="entry name" value="Haloacid_Dehalogenase"/>
    <property type="match status" value="1"/>
</dbReference>
<dbReference type="SFLD" id="SFLDG01129">
    <property type="entry name" value="C1.5:_HAD__Beta-PGM__Phosphata"/>
    <property type="match status" value="1"/>
</dbReference>
<dbReference type="Proteomes" id="UP000198788">
    <property type="component" value="Unassembled WGS sequence"/>
</dbReference>
<evidence type="ECO:0000313" key="2">
    <source>
        <dbReference type="EMBL" id="SFS91446.1"/>
    </source>
</evidence>
<dbReference type="RefSeq" id="WP_177221934.1">
    <property type="nucleotide sequence ID" value="NZ_FOZV01000016.1"/>
</dbReference>
<dbReference type="InterPro" id="IPR000182">
    <property type="entry name" value="GNAT_dom"/>
</dbReference>
<dbReference type="Gene3D" id="3.40.50.1000">
    <property type="entry name" value="HAD superfamily/HAD-like"/>
    <property type="match status" value="1"/>
</dbReference>
<dbReference type="GO" id="GO:0006281">
    <property type="term" value="P:DNA repair"/>
    <property type="evidence" value="ECO:0007669"/>
    <property type="project" value="TreeGrafter"/>
</dbReference>
<evidence type="ECO:0000313" key="3">
    <source>
        <dbReference type="Proteomes" id="UP000198788"/>
    </source>
</evidence>
<name>A0A1I6TQH6_9CAUL</name>
<dbReference type="Pfam" id="PF00583">
    <property type="entry name" value="Acetyltransf_1"/>
    <property type="match status" value="1"/>
</dbReference>
<dbReference type="SUPFAM" id="SSF56784">
    <property type="entry name" value="HAD-like"/>
    <property type="match status" value="1"/>
</dbReference>
<reference evidence="3" key="1">
    <citation type="submission" date="2016-10" db="EMBL/GenBank/DDBJ databases">
        <authorList>
            <person name="Varghese N."/>
            <person name="Submissions S."/>
        </authorList>
    </citation>
    <scope>NUCLEOTIDE SEQUENCE [LARGE SCALE GENOMIC DNA]</scope>
    <source>
        <strain evidence="3">CGMCC 1.10683</strain>
    </source>
</reference>